<feature type="region of interest" description="Disordered" evidence="1">
    <location>
        <begin position="1"/>
        <end position="55"/>
    </location>
</feature>
<evidence type="ECO:0000256" key="1">
    <source>
        <dbReference type="SAM" id="MobiDB-lite"/>
    </source>
</evidence>
<dbReference type="AlphaFoldDB" id="A0A1Y2I9Q7"/>
<organism evidence="2 3">
    <name type="scientific">Trametes coccinea (strain BRFM310)</name>
    <name type="common">Pycnoporus coccineus</name>
    <dbReference type="NCBI Taxonomy" id="1353009"/>
    <lineage>
        <taxon>Eukaryota</taxon>
        <taxon>Fungi</taxon>
        <taxon>Dikarya</taxon>
        <taxon>Basidiomycota</taxon>
        <taxon>Agaricomycotina</taxon>
        <taxon>Agaricomycetes</taxon>
        <taxon>Polyporales</taxon>
        <taxon>Polyporaceae</taxon>
        <taxon>Trametes</taxon>
    </lineage>
</organism>
<sequence length="172" mass="19051">MQPMRMPQPAYPSSLTPLGTHVVKPRPKNVPRDFSPENPQRLPTPHRSTEELRGYGQQATAAPVQVRPQHPPASSVAMTATAEHLRALSMKAQVVRPLCVPREIMTASVNATFLKSLTRNPPTARLVPRTRAQLQWSTTGCRTRSSTRSRSRANPLPLEWKAYIATGPDYGV</sequence>
<evidence type="ECO:0000313" key="3">
    <source>
        <dbReference type="Proteomes" id="UP000193067"/>
    </source>
</evidence>
<keyword evidence="3" id="KW-1185">Reference proteome</keyword>
<accession>A0A1Y2I9Q7</accession>
<proteinExistence type="predicted"/>
<protein>
    <submittedName>
        <fullName evidence="2">Uncharacterized protein</fullName>
    </submittedName>
</protein>
<evidence type="ECO:0000313" key="2">
    <source>
        <dbReference type="EMBL" id="OSC97866.1"/>
    </source>
</evidence>
<name>A0A1Y2I9Q7_TRAC3</name>
<gene>
    <name evidence="2" type="ORF">PYCCODRAFT_1471509</name>
</gene>
<dbReference type="Proteomes" id="UP000193067">
    <property type="component" value="Unassembled WGS sequence"/>
</dbReference>
<reference evidence="2 3" key="1">
    <citation type="journal article" date="2015" name="Biotechnol. Biofuels">
        <title>Enhanced degradation of softwood versus hardwood by the white-rot fungus Pycnoporus coccineus.</title>
        <authorList>
            <person name="Couturier M."/>
            <person name="Navarro D."/>
            <person name="Chevret D."/>
            <person name="Henrissat B."/>
            <person name="Piumi F."/>
            <person name="Ruiz-Duenas F.J."/>
            <person name="Martinez A.T."/>
            <person name="Grigoriev I.V."/>
            <person name="Riley R."/>
            <person name="Lipzen A."/>
            <person name="Berrin J.G."/>
            <person name="Master E.R."/>
            <person name="Rosso M.N."/>
        </authorList>
    </citation>
    <scope>NUCLEOTIDE SEQUENCE [LARGE SCALE GENOMIC DNA]</scope>
    <source>
        <strain evidence="2 3">BRFM310</strain>
    </source>
</reference>
<dbReference type="EMBL" id="KZ084145">
    <property type="protein sequence ID" value="OSC97866.1"/>
    <property type="molecule type" value="Genomic_DNA"/>
</dbReference>
<dbReference type="OrthoDB" id="2747388at2759"/>